<protein>
    <recommendedName>
        <fullName evidence="1">AtuA-like ferredoxin-fold domain-containing protein</fullName>
    </recommendedName>
</protein>
<evidence type="ECO:0000313" key="2">
    <source>
        <dbReference type="EMBL" id="QEC46749.1"/>
    </source>
</evidence>
<dbReference type="KEGG" id="bsol:FSW04_03540"/>
<evidence type="ECO:0000259" key="1">
    <source>
        <dbReference type="Pfam" id="PF23544"/>
    </source>
</evidence>
<keyword evidence="3" id="KW-1185">Reference proteome</keyword>
<sequence>MGGLTVGDIACGRSGDKGTTLDLTVVAADAGAYATLEAHLGAELVAGLLGAPRAVRHEVPGLLALKFVLEGALDAGPWASRRAGMHWQKAAISPVLALTLAEIGAAPA</sequence>
<dbReference type="EMBL" id="CP042430">
    <property type="protein sequence ID" value="QEC46749.1"/>
    <property type="molecule type" value="Genomic_DNA"/>
</dbReference>
<gene>
    <name evidence="2" type="ORF">FSW04_03540</name>
</gene>
<reference evidence="2 3" key="1">
    <citation type="journal article" date="2018" name="J. Microbiol.">
        <title>Baekduia soli gen. nov., sp. nov., a novel bacterium isolated from the soil of Baekdu Mountain and proposal of a novel family name, Baekduiaceae fam. nov.</title>
        <authorList>
            <person name="An D.S."/>
            <person name="Siddiqi M.Z."/>
            <person name="Kim K.H."/>
            <person name="Yu H.S."/>
            <person name="Im W.T."/>
        </authorList>
    </citation>
    <scope>NUCLEOTIDE SEQUENCE [LARGE SCALE GENOMIC DNA]</scope>
    <source>
        <strain evidence="2 3">BR7-21</strain>
    </source>
</reference>
<dbReference type="Proteomes" id="UP000321805">
    <property type="component" value="Chromosome"/>
</dbReference>
<dbReference type="InterPro" id="IPR056362">
    <property type="entry name" value="AtuA-like_ferredoxin_dom"/>
</dbReference>
<name>A0A5B8U143_9ACTN</name>
<dbReference type="RefSeq" id="WP_146916322.1">
    <property type="nucleotide sequence ID" value="NZ_CP042430.1"/>
</dbReference>
<feature type="domain" description="AtuA-like ferredoxin-fold" evidence="1">
    <location>
        <begin position="6"/>
        <end position="86"/>
    </location>
</feature>
<accession>A0A5B8U143</accession>
<organism evidence="2 3">
    <name type="scientific">Baekduia soli</name>
    <dbReference type="NCBI Taxonomy" id="496014"/>
    <lineage>
        <taxon>Bacteria</taxon>
        <taxon>Bacillati</taxon>
        <taxon>Actinomycetota</taxon>
        <taxon>Thermoleophilia</taxon>
        <taxon>Solirubrobacterales</taxon>
        <taxon>Baekduiaceae</taxon>
        <taxon>Baekduia</taxon>
    </lineage>
</organism>
<evidence type="ECO:0000313" key="3">
    <source>
        <dbReference type="Proteomes" id="UP000321805"/>
    </source>
</evidence>
<dbReference type="Pfam" id="PF23544">
    <property type="entry name" value="AtuA_ferredoxin"/>
    <property type="match status" value="1"/>
</dbReference>
<dbReference type="AlphaFoldDB" id="A0A5B8U143"/>
<proteinExistence type="predicted"/>
<dbReference type="OrthoDB" id="21390at2"/>